<gene>
    <name evidence="1" type="ORF">ON006_00400</name>
</gene>
<accession>A0A9E8NCF7</accession>
<proteinExistence type="predicted"/>
<sequence>MKKILIFIICMFAQHAFCQGKLKKLEEKVSSDGVSYKVSQLSSNPSGRKMYSNTSNKLDNDLAVIPEDVSRNAFSTIDMGKDESKRRDGLIKKSFELKSRPIPDDTVIVNYKMTRQGKILELNFLIKSNSKISVDDIALIEKTLKNDYIIKLDSKQFKGMKYIWYSAPLALSGVKNL</sequence>
<reference evidence="1" key="1">
    <citation type="submission" date="2022-11" db="EMBL/GenBank/DDBJ databases">
        <title>Dyadobacter pollutisoli sp. nov., isolated from plastic dumped soil.</title>
        <authorList>
            <person name="Kim J.M."/>
            <person name="Kim K.R."/>
            <person name="Lee J.K."/>
            <person name="Hao L."/>
            <person name="Jeon C.O."/>
        </authorList>
    </citation>
    <scope>NUCLEOTIDE SEQUENCE</scope>
    <source>
        <strain evidence="1">U1</strain>
    </source>
</reference>
<evidence type="ECO:0000313" key="1">
    <source>
        <dbReference type="EMBL" id="WAC12426.1"/>
    </source>
</evidence>
<name>A0A9E8NCF7_9BACT</name>
<keyword evidence="2" id="KW-1185">Reference proteome</keyword>
<protein>
    <submittedName>
        <fullName evidence="1">Uncharacterized protein</fullName>
    </submittedName>
</protein>
<evidence type="ECO:0000313" key="2">
    <source>
        <dbReference type="Proteomes" id="UP001164653"/>
    </source>
</evidence>
<dbReference type="AlphaFoldDB" id="A0A9E8NCF7"/>
<organism evidence="1 2">
    <name type="scientific">Dyadobacter pollutisoli</name>
    <dbReference type="NCBI Taxonomy" id="2910158"/>
    <lineage>
        <taxon>Bacteria</taxon>
        <taxon>Pseudomonadati</taxon>
        <taxon>Bacteroidota</taxon>
        <taxon>Cytophagia</taxon>
        <taxon>Cytophagales</taxon>
        <taxon>Spirosomataceae</taxon>
        <taxon>Dyadobacter</taxon>
    </lineage>
</organism>
<dbReference type="RefSeq" id="WP_244824573.1">
    <property type="nucleotide sequence ID" value="NZ_CP112998.1"/>
</dbReference>
<dbReference type="Proteomes" id="UP001164653">
    <property type="component" value="Chromosome"/>
</dbReference>
<dbReference type="KEGG" id="dpf:ON006_00400"/>
<dbReference type="EMBL" id="CP112998">
    <property type="protein sequence ID" value="WAC12426.1"/>
    <property type="molecule type" value="Genomic_DNA"/>
</dbReference>